<gene>
    <name evidence="2" type="ORF">NDU88_005767</name>
</gene>
<dbReference type="EMBL" id="JANPWB010000005">
    <property type="protein sequence ID" value="KAJ1189014.1"/>
    <property type="molecule type" value="Genomic_DNA"/>
</dbReference>
<organism evidence="2 3">
    <name type="scientific">Pleurodeles waltl</name>
    <name type="common">Iberian ribbed newt</name>
    <dbReference type="NCBI Taxonomy" id="8319"/>
    <lineage>
        <taxon>Eukaryota</taxon>
        <taxon>Metazoa</taxon>
        <taxon>Chordata</taxon>
        <taxon>Craniata</taxon>
        <taxon>Vertebrata</taxon>
        <taxon>Euteleostomi</taxon>
        <taxon>Amphibia</taxon>
        <taxon>Batrachia</taxon>
        <taxon>Caudata</taxon>
        <taxon>Salamandroidea</taxon>
        <taxon>Salamandridae</taxon>
        <taxon>Pleurodelinae</taxon>
        <taxon>Pleurodeles</taxon>
    </lineage>
</organism>
<protein>
    <submittedName>
        <fullName evidence="2">Uncharacterized protein</fullName>
    </submittedName>
</protein>
<dbReference type="AlphaFoldDB" id="A0AAV7UKF4"/>
<dbReference type="Proteomes" id="UP001066276">
    <property type="component" value="Chromosome 3_1"/>
</dbReference>
<feature type="region of interest" description="Disordered" evidence="1">
    <location>
        <begin position="1"/>
        <end position="25"/>
    </location>
</feature>
<evidence type="ECO:0000313" key="3">
    <source>
        <dbReference type="Proteomes" id="UP001066276"/>
    </source>
</evidence>
<name>A0AAV7UKF4_PLEWA</name>
<reference evidence="2" key="1">
    <citation type="journal article" date="2022" name="bioRxiv">
        <title>Sequencing and chromosome-scale assembly of the giantPleurodeles waltlgenome.</title>
        <authorList>
            <person name="Brown T."/>
            <person name="Elewa A."/>
            <person name="Iarovenko S."/>
            <person name="Subramanian E."/>
            <person name="Araus A.J."/>
            <person name="Petzold A."/>
            <person name="Susuki M."/>
            <person name="Suzuki K.-i.T."/>
            <person name="Hayashi T."/>
            <person name="Toyoda A."/>
            <person name="Oliveira C."/>
            <person name="Osipova E."/>
            <person name="Leigh N.D."/>
            <person name="Simon A."/>
            <person name="Yun M.H."/>
        </authorList>
    </citation>
    <scope>NUCLEOTIDE SEQUENCE</scope>
    <source>
        <strain evidence="2">20211129_DDA</strain>
        <tissue evidence="2">Liver</tissue>
    </source>
</reference>
<keyword evidence="3" id="KW-1185">Reference proteome</keyword>
<evidence type="ECO:0000313" key="2">
    <source>
        <dbReference type="EMBL" id="KAJ1189014.1"/>
    </source>
</evidence>
<evidence type="ECO:0000256" key="1">
    <source>
        <dbReference type="SAM" id="MobiDB-lite"/>
    </source>
</evidence>
<feature type="compositionally biased region" description="Basic and acidic residues" evidence="1">
    <location>
        <begin position="10"/>
        <end position="25"/>
    </location>
</feature>
<sequence length="145" mass="16790">MRAASRKKREAKEQRSGQKREGRRVRVELWRFRPSGTCSLELQQGGLEHRLTRAGAGHAKQDQEDQEDYGKRQKCCFGVLLLSCPPPPKHPQHHHCQRQWSSYPVFFRKAPSTLASHPPLRPPLRLSYLLRRYNPTVLQDCAKLG</sequence>
<proteinExistence type="predicted"/>
<accession>A0AAV7UKF4</accession>
<comment type="caution">
    <text evidence="2">The sequence shown here is derived from an EMBL/GenBank/DDBJ whole genome shotgun (WGS) entry which is preliminary data.</text>
</comment>